<feature type="chain" id="PRO_5003174252" evidence="2">
    <location>
        <begin position="35"/>
        <end position="295"/>
    </location>
</feature>
<dbReference type="CTD" id="9811934"/>
<sequence length="295" mass="32029">MKRNEKTCFIFRVMSRPSRLALLLSLILIGDSVANDYNNPSSHQPTVTSSPIHVSEQQSVRNYQQQQQQPSVLTQSYQVLPESRNYYQYPQYLPTHHGYSNIQTVGQPYQMYGSSSGSNSASSIVSGGNSEGYGYSAQSPIPTLAPTPVTAPERHRPYSPSPTPPSPFSENRERESQHGRAPGPQAPSSQGRRFPAPPPSPFMIHPKPVLSYGAANPFLANLPPAQGVYGAPVESSHRGDAIRAFSELNPEITGYDGSSGAAPAPPPGASASVDDTWEALEASIDANTRRRHRNF</sequence>
<evidence type="ECO:0000313" key="3">
    <source>
        <dbReference type="EMBL" id="EFP05782.1"/>
    </source>
</evidence>
<dbReference type="OMA" id="VDDTWEA"/>
<accession>E3LNG4</accession>
<gene>
    <name evidence="3" type="ORF">CRE_27109</name>
</gene>
<organism evidence="4">
    <name type="scientific">Caenorhabditis remanei</name>
    <name type="common">Caenorhabditis vulgaris</name>
    <dbReference type="NCBI Taxonomy" id="31234"/>
    <lineage>
        <taxon>Eukaryota</taxon>
        <taxon>Metazoa</taxon>
        <taxon>Ecdysozoa</taxon>
        <taxon>Nematoda</taxon>
        <taxon>Chromadorea</taxon>
        <taxon>Rhabditida</taxon>
        <taxon>Rhabditina</taxon>
        <taxon>Rhabditomorpha</taxon>
        <taxon>Rhabditoidea</taxon>
        <taxon>Rhabditidae</taxon>
        <taxon>Peloderinae</taxon>
        <taxon>Caenorhabditis</taxon>
    </lineage>
</organism>
<dbReference type="EMBL" id="DS268412">
    <property type="protein sequence ID" value="EFP05782.1"/>
    <property type="molecule type" value="Genomic_DNA"/>
</dbReference>
<dbReference type="InParanoid" id="E3LNG4"/>
<feature type="region of interest" description="Disordered" evidence="1">
    <location>
        <begin position="135"/>
        <end position="202"/>
    </location>
</feature>
<dbReference type="HOGENOM" id="CLU_998303_0_0_1"/>
<feature type="region of interest" description="Disordered" evidence="1">
    <location>
        <begin position="39"/>
        <end position="69"/>
    </location>
</feature>
<keyword evidence="4" id="KW-1185">Reference proteome</keyword>
<feature type="compositionally biased region" description="Polar residues" evidence="1">
    <location>
        <begin position="39"/>
        <end position="52"/>
    </location>
</feature>
<proteinExistence type="predicted"/>
<dbReference type="OrthoDB" id="5857172at2759"/>
<dbReference type="FunCoup" id="E3LNG4">
    <property type="interactions" value="1763"/>
</dbReference>
<feature type="compositionally biased region" description="Low complexity" evidence="1">
    <location>
        <begin position="55"/>
        <end position="69"/>
    </location>
</feature>
<dbReference type="eggNOG" id="ENOG502T3KU">
    <property type="taxonomic scope" value="Eukaryota"/>
</dbReference>
<evidence type="ECO:0000256" key="2">
    <source>
        <dbReference type="SAM" id="SignalP"/>
    </source>
</evidence>
<feature type="region of interest" description="Disordered" evidence="1">
    <location>
        <begin position="253"/>
        <end position="273"/>
    </location>
</feature>
<keyword evidence="2" id="KW-0732">Signal</keyword>
<evidence type="ECO:0000256" key="1">
    <source>
        <dbReference type="SAM" id="MobiDB-lite"/>
    </source>
</evidence>
<dbReference type="KEGG" id="crq:GCK72_018291"/>
<feature type="signal peptide" evidence="2">
    <location>
        <begin position="1"/>
        <end position="34"/>
    </location>
</feature>
<dbReference type="Proteomes" id="UP000008281">
    <property type="component" value="Unassembled WGS sequence"/>
</dbReference>
<reference evidence="3" key="1">
    <citation type="submission" date="2007-07" db="EMBL/GenBank/DDBJ databases">
        <title>PCAP assembly of the Caenorhabditis remanei genome.</title>
        <authorList>
            <consortium name="The Caenorhabditis remanei Sequencing Consortium"/>
            <person name="Wilson R.K."/>
        </authorList>
    </citation>
    <scope>NUCLEOTIDE SEQUENCE [LARGE SCALE GENOMIC DNA]</scope>
    <source>
        <strain evidence="3">PB4641</strain>
    </source>
</reference>
<evidence type="ECO:0000313" key="4">
    <source>
        <dbReference type="Proteomes" id="UP000008281"/>
    </source>
</evidence>
<dbReference type="AlphaFoldDB" id="E3LNG4"/>
<name>E3LNG4_CAERE</name>
<protein>
    <submittedName>
        <fullName evidence="3">Uncharacterized protein</fullName>
    </submittedName>
</protein>
<dbReference type="GeneID" id="9811934"/>